<reference evidence="3" key="1">
    <citation type="submission" date="2017-01" db="EMBL/GenBank/DDBJ databases">
        <authorList>
            <person name="Varghese N."/>
            <person name="Submissions S."/>
        </authorList>
    </citation>
    <scope>NUCLEOTIDE SEQUENCE [LARGE SCALE GENOMIC DNA]</scope>
    <source>
        <strain evidence="3">DSM 29591</strain>
    </source>
</reference>
<gene>
    <name evidence="2" type="ORF">SAMN05421665_2221</name>
</gene>
<dbReference type="SUPFAM" id="SSF51695">
    <property type="entry name" value="PLC-like phosphodiesterases"/>
    <property type="match status" value="1"/>
</dbReference>
<dbReference type="InterPro" id="IPR017946">
    <property type="entry name" value="PLC-like_Pdiesterase_TIM-brl"/>
</dbReference>
<dbReference type="AlphaFoldDB" id="A0A1R3X573"/>
<protein>
    <submittedName>
        <fullName evidence="2">Glycerophosphoryl diester phosphodiesterase</fullName>
    </submittedName>
</protein>
<organism evidence="2 3">
    <name type="scientific">Yoonia rosea</name>
    <dbReference type="NCBI Taxonomy" id="287098"/>
    <lineage>
        <taxon>Bacteria</taxon>
        <taxon>Pseudomonadati</taxon>
        <taxon>Pseudomonadota</taxon>
        <taxon>Alphaproteobacteria</taxon>
        <taxon>Rhodobacterales</taxon>
        <taxon>Paracoccaceae</taxon>
        <taxon>Yoonia</taxon>
    </lineage>
</organism>
<dbReference type="Pfam" id="PF03009">
    <property type="entry name" value="GDPD"/>
    <property type="match status" value="1"/>
</dbReference>
<dbReference type="EMBL" id="FTPR01000001">
    <property type="protein sequence ID" value="SIT86095.1"/>
    <property type="molecule type" value="Genomic_DNA"/>
</dbReference>
<dbReference type="InterPro" id="IPR030395">
    <property type="entry name" value="GP_PDE_dom"/>
</dbReference>
<evidence type="ECO:0000313" key="2">
    <source>
        <dbReference type="EMBL" id="SIT86095.1"/>
    </source>
</evidence>
<keyword evidence="3" id="KW-1185">Reference proteome</keyword>
<dbReference type="Gene3D" id="3.20.20.190">
    <property type="entry name" value="Phosphatidylinositol (PI) phosphodiesterase"/>
    <property type="match status" value="1"/>
</dbReference>
<sequence>MTLPASFFARPITHRALHDRKAGRVENSVKSIQAALDAGYGIEMDVQLTSDGHAMVFHDDTLDRLTAESGPVRDRTRAALEEIPLTDDGGTIPSLEAVLDLVGGKVPLLIEIKDQDGAMGANVGPLEKAVCAALANYTGDVALMSFNPHSVAACAQYAPHIPRGITTSSYEAVFWPEVPAETRDVLREIPDYDRVGACFISHESTDLDRPRVADLKAQGAHIFTWTIRSPEAEAKARRIVDNVTFEGYLA</sequence>
<dbReference type="STRING" id="287098.SAMN05421665_2221"/>
<dbReference type="PANTHER" id="PTHR46211">
    <property type="entry name" value="GLYCEROPHOSPHORYL DIESTER PHOSPHODIESTERASE"/>
    <property type="match status" value="1"/>
</dbReference>
<dbReference type="PANTHER" id="PTHR46211:SF1">
    <property type="entry name" value="GLYCEROPHOSPHODIESTER PHOSPHODIESTERASE, CYTOPLASMIC"/>
    <property type="match status" value="1"/>
</dbReference>
<proteinExistence type="predicted"/>
<evidence type="ECO:0000313" key="3">
    <source>
        <dbReference type="Proteomes" id="UP000186997"/>
    </source>
</evidence>
<accession>A0A1R3X573</accession>
<feature type="domain" description="GP-PDE" evidence="1">
    <location>
        <begin position="9"/>
        <end position="250"/>
    </location>
</feature>
<name>A0A1R3X573_9RHOB</name>
<dbReference type="GO" id="GO:0006629">
    <property type="term" value="P:lipid metabolic process"/>
    <property type="evidence" value="ECO:0007669"/>
    <property type="project" value="InterPro"/>
</dbReference>
<dbReference type="PROSITE" id="PS51704">
    <property type="entry name" value="GP_PDE"/>
    <property type="match status" value="1"/>
</dbReference>
<dbReference type="OrthoDB" id="384721at2"/>
<dbReference type="Proteomes" id="UP000186997">
    <property type="component" value="Unassembled WGS sequence"/>
</dbReference>
<dbReference type="RefSeq" id="WP_076659601.1">
    <property type="nucleotide sequence ID" value="NZ_FTPR01000001.1"/>
</dbReference>
<dbReference type="GO" id="GO:0008081">
    <property type="term" value="F:phosphoric diester hydrolase activity"/>
    <property type="evidence" value="ECO:0007669"/>
    <property type="project" value="InterPro"/>
</dbReference>
<evidence type="ECO:0000259" key="1">
    <source>
        <dbReference type="PROSITE" id="PS51704"/>
    </source>
</evidence>